<sequence>MGVENQAGAGTGRRSPRPDGMEPLFELHPEGGQVMVTRFECGTVAKLLYMVLLHLRIKRDVHRIAEGLIGSRVIIDWRRRVMLSISLWPDIDSVYSMGSVPRHIAGSRIPGRLGVRTTCGVFCFAGDWRRVMFGSPTEPRTPFLPVDQ</sequence>
<dbReference type="AlphaFoldDB" id="A0A8J3ZZI7"/>
<evidence type="ECO:0000256" key="1">
    <source>
        <dbReference type="SAM" id="MobiDB-lite"/>
    </source>
</evidence>
<accession>A0A8J3ZZI7</accession>
<keyword evidence="3" id="KW-1185">Reference proteome</keyword>
<reference evidence="2" key="1">
    <citation type="submission" date="2021-01" db="EMBL/GenBank/DDBJ databases">
        <title>Whole genome shotgun sequence of Virgisporangium ochraceum NBRC 16418.</title>
        <authorList>
            <person name="Komaki H."/>
            <person name="Tamura T."/>
        </authorList>
    </citation>
    <scope>NUCLEOTIDE SEQUENCE</scope>
    <source>
        <strain evidence="2">NBRC 16418</strain>
    </source>
</reference>
<evidence type="ECO:0000313" key="2">
    <source>
        <dbReference type="EMBL" id="GIJ71370.1"/>
    </source>
</evidence>
<gene>
    <name evidence="2" type="ORF">Voc01_062870</name>
</gene>
<dbReference type="EMBL" id="BOPH01000088">
    <property type="protein sequence ID" value="GIJ71370.1"/>
    <property type="molecule type" value="Genomic_DNA"/>
</dbReference>
<feature type="region of interest" description="Disordered" evidence="1">
    <location>
        <begin position="1"/>
        <end position="23"/>
    </location>
</feature>
<evidence type="ECO:0000313" key="3">
    <source>
        <dbReference type="Proteomes" id="UP000635606"/>
    </source>
</evidence>
<comment type="caution">
    <text evidence="2">The sequence shown here is derived from an EMBL/GenBank/DDBJ whole genome shotgun (WGS) entry which is preliminary data.</text>
</comment>
<dbReference type="RefSeq" id="WP_203931248.1">
    <property type="nucleotide sequence ID" value="NZ_BOPH01000088.1"/>
</dbReference>
<protein>
    <submittedName>
        <fullName evidence="2">Uncharacterized protein</fullName>
    </submittedName>
</protein>
<name>A0A8J3ZZI7_9ACTN</name>
<organism evidence="2 3">
    <name type="scientific">Virgisporangium ochraceum</name>
    <dbReference type="NCBI Taxonomy" id="65505"/>
    <lineage>
        <taxon>Bacteria</taxon>
        <taxon>Bacillati</taxon>
        <taxon>Actinomycetota</taxon>
        <taxon>Actinomycetes</taxon>
        <taxon>Micromonosporales</taxon>
        <taxon>Micromonosporaceae</taxon>
        <taxon>Virgisporangium</taxon>
    </lineage>
</organism>
<proteinExistence type="predicted"/>
<dbReference type="Proteomes" id="UP000635606">
    <property type="component" value="Unassembled WGS sequence"/>
</dbReference>